<keyword evidence="4 7" id="KW-0812">Transmembrane</keyword>
<feature type="transmembrane region" description="Helical" evidence="7">
    <location>
        <begin position="274"/>
        <end position="296"/>
    </location>
</feature>
<feature type="transmembrane region" description="Helical" evidence="7">
    <location>
        <begin position="384"/>
        <end position="404"/>
    </location>
</feature>
<evidence type="ECO:0000256" key="2">
    <source>
        <dbReference type="ARBA" id="ARBA00022448"/>
    </source>
</evidence>
<dbReference type="InterPro" id="IPR047135">
    <property type="entry name" value="YsiQ"/>
</dbReference>
<reference evidence="8" key="1">
    <citation type="submission" date="2018-04" db="EMBL/GenBank/DDBJ databases">
        <authorList>
            <person name="Go L.Y."/>
            <person name="Mitchell J.A."/>
        </authorList>
    </citation>
    <scope>NUCLEOTIDE SEQUENCE</scope>
    <source>
        <strain evidence="8">ARTV</strain>
    </source>
</reference>
<gene>
    <name evidence="8" type="primary">norM</name>
    <name evidence="8" type="ORF">ARTV_1976</name>
</gene>
<dbReference type="InterPro" id="IPR048279">
    <property type="entry name" value="MdtK-like"/>
</dbReference>
<keyword evidence="2" id="KW-0813">Transport</keyword>
<feature type="transmembrane region" description="Helical" evidence="7">
    <location>
        <begin position="56"/>
        <end position="76"/>
    </location>
</feature>
<feature type="transmembrane region" description="Helical" evidence="7">
    <location>
        <begin position="346"/>
        <end position="363"/>
    </location>
</feature>
<feature type="transmembrane region" description="Helical" evidence="7">
    <location>
        <begin position="129"/>
        <end position="150"/>
    </location>
</feature>
<protein>
    <submittedName>
        <fullName evidence="8">Multidrug resistance protein NorM</fullName>
    </submittedName>
</protein>
<feature type="transmembrane region" description="Helical" evidence="7">
    <location>
        <begin position="236"/>
        <end position="262"/>
    </location>
</feature>
<feature type="transmembrane region" description="Helical" evidence="7">
    <location>
        <begin position="317"/>
        <end position="334"/>
    </location>
</feature>
<evidence type="ECO:0000256" key="4">
    <source>
        <dbReference type="ARBA" id="ARBA00022692"/>
    </source>
</evidence>
<dbReference type="Pfam" id="PF01554">
    <property type="entry name" value="MatE"/>
    <property type="match status" value="2"/>
</dbReference>
<feature type="transmembrane region" description="Helical" evidence="7">
    <location>
        <begin position="88"/>
        <end position="109"/>
    </location>
</feature>
<dbReference type="GO" id="GO:0042910">
    <property type="term" value="F:xenobiotic transmembrane transporter activity"/>
    <property type="evidence" value="ECO:0007669"/>
    <property type="project" value="InterPro"/>
</dbReference>
<evidence type="ECO:0000256" key="1">
    <source>
        <dbReference type="ARBA" id="ARBA00004429"/>
    </source>
</evidence>
<sequence length="446" mass="49903">MHSSDVTKRSLYSLSWPIFIDILLHFATLLINTYMVSHVSTAYLAAMGVGNQVFDLFITIFNFISVGCSVVIAQYLGAGKKEKASHPIHISIAFNFLLGFISAAIILLFGYKILGIMNTPAHLLDYGYAYLHILGLCLIPEAISIILAACLRVYGKSQPAMWVTFIANLITILGNMIVLYGFFGLPQYGLTGVAWSTAIGRIVAIILLFFLLFSGLRIKFVPSLLLHWSKNTLNKILHIGLPSAGENLVWILHYMVASAFIGLMGETSLAAQTLYFQLSLFIMLFGISLSISNEIMVGHLVGAKRFEDAYQRGLKSLKWGFFITIGIVLCFWLFRIPLLDAITEDHNIIKLLLPLFLLSVFLEPGRTLNIVMVNALRAAGDARFPFCTALISMWGIALPISYFLGLKMEMGLLGIWLGFLCDEWLRGLANAWRWRSKRWQTKRLDI</sequence>
<organism evidence="8">
    <name type="scientific">Arsenophonus endosymbiont of Trialeurodes vaporariorum</name>
    <dbReference type="NCBI Taxonomy" id="235567"/>
    <lineage>
        <taxon>Bacteria</taxon>
        <taxon>Pseudomonadati</taxon>
        <taxon>Pseudomonadota</taxon>
        <taxon>Gammaproteobacteria</taxon>
        <taxon>Enterobacterales</taxon>
        <taxon>Morganellaceae</taxon>
        <taxon>Arsenophonus</taxon>
    </lineage>
</organism>
<proteinExistence type="predicted"/>
<evidence type="ECO:0000256" key="7">
    <source>
        <dbReference type="SAM" id="Phobius"/>
    </source>
</evidence>
<keyword evidence="3" id="KW-1003">Cell membrane</keyword>
<dbReference type="InterPro" id="IPR002528">
    <property type="entry name" value="MATE_fam"/>
</dbReference>
<feature type="transmembrane region" description="Helical" evidence="7">
    <location>
        <begin position="12"/>
        <end position="36"/>
    </location>
</feature>
<dbReference type="GO" id="GO:0005886">
    <property type="term" value="C:plasma membrane"/>
    <property type="evidence" value="ECO:0007669"/>
    <property type="project" value="UniProtKB-SubCell"/>
</dbReference>
<keyword evidence="5 7" id="KW-1133">Transmembrane helix</keyword>
<comment type="subcellular location">
    <subcellularLocation>
        <location evidence="1">Cell inner membrane</location>
        <topology evidence="1">Multi-pass membrane protein</topology>
    </subcellularLocation>
</comment>
<name>A0A3B0ME85_9GAMM</name>
<dbReference type="NCBIfam" id="TIGR00797">
    <property type="entry name" value="matE"/>
    <property type="match status" value="1"/>
</dbReference>
<dbReference type="PIRSF" id="PIRSF006603">
    <property type="entry name" value="DinF"/>
    <property type="match status" value="1"/>
</dbReference>
<evidence type="ECO:0000256" key="6">
    <source>
        <dbReference type="ARBA" id="ARBA00023136"/>
    </source>
</evidence>
<dbReference type="CDD" id="cd13134">
    <property type="entry name" value="MATE_like_8"/>
    <property type="match status" value="1"/>
</dbReference>
<keyword evidence="6 7" id="KW-0472">Membrane</keyword>
<evidence type="ECO:0000256" key="3">
    <source>
        <dbReference type="ARBA" id="ARBA00022475"/>
    </source>
</evidence>
<feature type="transmembrane region" description="Helical" evidence="7">
    <location>
        <begin position="162"/>
        <end position="183"/>
    </location>
</feature>
<dbReference type="PANTHER" id="PTHR42925">
    <property type="entry name" value="MULTIDRUG AND TOXIN EFFLUX PROTEIN MATE FAMILY"/>
    <property type="match status" value="1"/>
</dbReference>
<dbReference type="EMBL" id="UFQR01000007">
    <property type="protein sequence ID" value="SSW95877.1"/>
    <property type="molecule type" value="Genomic_DNA"/>
</dbReference>
<evidence type="ECO:0000256" key="5">
    <source>
        <dbReference type="ARBA" id="ARBA00022989"/>
    </source>
</evidence>
<dbReference type="GO" id="GO:0015297">
    <property type="term" value="F:antiporter activity"/>
    <property type="evidence" value="ECO:0007669"/>
    <property type="project" value="InterPro"/>
</dbReference>
<accession>A0A3B0ME85</accession>
<feature type="transmembrane region" description="Helical" evidence="7">
    <location>
        <begin position="195"/>
        <end position="216"/>
    </location>
</feature>
<dbReference type="PANTHER" id="PTHR42925:SF1">
    <property type="entry name" value="VIRULENCE FACTOR MVIN"/>
    <property type="match status" value="1"/>
</dbReference>
<evidence type="ECO:0000313" key="8">
    <source>
        <dbReference type="EMBL" id="SSW95877.1"/>
    </source>
</evidence>
<dbReference type="AlphaFoldDB" id="A0A3B0ME85"/>